<dbReference type="RefSeq" id="WP_317796075.1">
    <property type="nucleotide sequence ID" value="NZ_AP028461.1"/>
</dbReference>
<keyword evidence="1" id="KW-1133">Transmembrane helix</keyword>
<name>A0ABW4AA34_9ACTN</name>
<evidence type="ECO:0000256" key="1">
    <source>
        <dbReference type="SAM" id="Phobius"/>
    </source>
</evidence>
<organism evidence="3 4">
    <name type="scientific">Actinoplanes sichuanensis</name>
    <dbReference type="NCBI Taxonomy" id="512349"/>
    <lineage>
        <taxon>Bacteria</taxon>
        <taxon>Bacillati</taxon>
        <taxon>Actinomycetota</taxon>
        <taxon>Actinomycetes</taxon>
        <taxon>Micromonosporales</taxon>
        <taxon>Micromonosporaceae</taxon>
        <taxon>Actinoplanes</taxon>
    </lineage>
</organism>
<feature type="transmembrane region" description="Helical" evidence="1">
    <location>
        <begin position="152"/>
        <end position="175"/>
    </location>
</feature>
<keyword evidence="4" id="KW-1185">Reference proteome</keyword>
<evidence type="ECO:0008006" key="5">
    <source>
        <dbReference type="Google" id="ProtNLM"/>
    </source>
</evidence>
<proteinExistence type="predicted"/>
<feature type="transmembrane region" description="Helical" evidence="1">
    <location>
        <begin position="280"/>
        <end position="297"/>
    </location>
</feature>
<feature type="transmembrane region" description="Helical" evidence="1">
    <location>
        <begin position="309"/>
        <end position="342"/>
    </location>
</feature>
<evidence type="ECO:0000256" key="2">
    <source>
        <dbReference type="SAM" id="SignalP"/>
    </source>
</evidence>
<keyword evidence="2" id="KW-0732">Signal</keyword>
<sequence>MTVVGAFLLHRRRWVAALLAASASLVVPPVSSADLVDFAALGGRVLAGRFDEVYAGTFTQAGPLQLVLSRVLMAGAADGMPHPLVMVVVDVALMLGAMAACRGRPVREVVVALLALLWLIGPMPWTGHPAESIMAVLWAYAIVVDRRGRWPAAALLLGVSVWIAPVAVLGLPCLLAAGRIGRATRTGLVAAGIAVVGYLPFVLSGRFEMFGHVWPVDPGTLPYLLGLREVTWATRLGQAVLVAGGCAVVAGLLRGRLIAVAAAPAAVGLLRVVTDPLAFGYYWLPVAVGSVLLVALLPDDLAPRRKGLVVAAGYVTVLGVTIGHAMVGALLATAGYLVAAIMHA</sequence>
<gene>
    <name evidence="3" type="ORF">ACFQ5G_16905</name>
</gene>
<feature type="transmembrane region" description="Helical" evidence="1">
    <location>
        <begin position="257"/>
        <end position="274"/>
    </location>
</feature>
<evidence type="ECO:0000313" key="3">
    <source>
        <dbReference type="EMBL" id="MFD1367033.1"/>
    </source>
</evidence>
<dbReference type="EMBL" id="JBHTMK010000020">
    <property type="protein sequence ID" value="MFD1367033.1"/>
    <property type="molecule type" value="Genomic_DNA"/>
</dbReference>
<evidence type="ECO:0000313" key="4">
    <source>
        <dbReference type="Proteomes" id="UP001597183"/>
    </source>
</evidence>
<reference evidence="4" key="1">
    <citation type="journal article" date="2019" name="Int. J. Syst. Evol. Microbiol.">
        <title>The Global Catalogue of Microorganisms (GCM) 10K type strain sequencing project: providing services to taxonomists for standard genome sequencing and annotation.</title>
        <authorList>
            <consortium name="The Broad Institute Genomics Platform"/>
            <consortium name="The Broad Institute Genome Sequencing Center for Infectious Disease"/>
            <person name="Wu L."/>
            <person name="Ma J."/>
        </authorList>
    </citation>
    <scope>NUCLEOTIDE SEQUENCE [LARGE SCALE GENOMIC DNA]</scope>
    <source>
        <strain evidence="4">CCM 7526</strain>
    </source>
</reference>
<accession>A0ABW4AA34</accession>
<feature type="transmembrane region" description="Helical" evidence="1">
    <location>
        <begin position="82"/>
        <end position="101"/>
    </location>
</feature>
<feature type="transmembrane region" description="Helical" evidence="1">
    <location>
        <begin position="187"/>
        <end position="207"/>
    </location>
</feature>
<feature type="transmembrane region" description="Helical" evidence="1">
    <location>
        <begin position="232"/>
        <end position="250"/>
    </location>
</feature>
<feature type="chain" id="PRO_5046165329" description="DUF2029 domain-containing protein" evidence="2">
    <location>
        <begin position="34"/>
        <end position="344"/>
    </location>
</feature>
<comment type="caution">
    <text evidence="3">The sequence shown here is derived from an EMBL/GenBank/DDBJ whole genome shotgun (WGS) entry which is preliminary data.</text>
</comment>
<feature type="signal peptide" evidence="2">
    <location>
        <begin position="1"/>
        <end position="33"/>
    </location>
</feature>
<keyword evidence="1" id="KW-0472">Membrane</keyword>
<protein>
    <recommendedName>
        <fullName evidence="5">DUF2029 domain-containing protein</fullName>
    </recommendedName>
</protein>
<keyword evidence="1" id="KW-0812">Transmembrane</keyword>
<dbReference type="Proteomes" id="UP001597183">
    <property type="component" value="Unassembled WGS sequence"/>
</dbReference>
<feature type="transmembrane region" description="Helical" evidence="1">
    <location>
        <begin position="108"/>
        <end position="125"/>
    </location>
</feature>